<dbReference type="AlphaFoldDB" id="A0AAP0ECT1"/>
<dbReference type="PANTHER" id="PTHR38926:SF2">
    <property type="entry name" value="F-BOX_LRR-REPEAT PROTEIN 21-RELATED"/>
    <property type="match status" value="1"/>
</dbReference>
<organism evidence="2 3">
    <name type="scientific">Stephania cephalantha</name>
    <dbReference type="NCBI Taxonomy" id="152367"/>
    <lineage>
        <taxon>Eukaryota</taxon>
        <taxon>Viridiplantae</taxon>
        <taxon>Streptophyta</taxon>
        <taxon>Embryophyta</taxon>
        <taxon>Tracheophyta</taxon>
        <taxon>Spermatophyta</taxon>
        <taxon>Magnoliopsida</taxon>
        <taxon>Ranunculales</taxon>
        <taxon>Menispermaceae</taxon>
        <taxon>Menispermoideae</taxon>
        <taxon>Cissampelideae</taxon>
        <taxon>Stephania</taxon>
    </lineage>
</organism>
<evidence type="ECO:0000313" key="3">
    <source>
        <dbReference type="Proteomes" id="UP001419268"/>
    </source>
</evidence>
<comment type="caution">
    <text evidence="2">The sequence shown here is derived from an EMBL/GenBank/DDBJ whole genome shotgun (WGS) entry which is preliminary data.</text>
</comment>
<keyword evidence="3" id="KW-1185">Reference proteome</keyword>
<evidence type="ECO:0000259" key="1">
    <source>
        <dbReference type="PROSITE" id="PS50181"/>
    </source>
</evidence>
<name>A0AAP0ECT1_9MAGN</name>
<dbReference type="PANTHER" id="PTHR38926">
    <property type="entry name" value="F-BOX DOMAIN CONTAINING PROTEIN, EXPRESSED"/>
    <property type="match status" value="1"/>
</dbReference>
<sequence>MEEISIGEEARNWLELPRDVMSQIFLKLNIVEILHSVQKVCTLWRIISKDPLLYRSIDLRNQWDVFDGDEDDMEIIAKEGVERSSGQLVKFSMEHFGTQELLHFMANRSSNLRFLRLAYCYHISDEALMAVTKQLPLLEEVELCHCSFSTAALETFGRFCPHLKSFRVDHQGIRSPLLDCDEEAFAIAKNMPQLCHLHLFGNKMTDNGLRAILDSCPHLESLDLRQCFSVYMGGDLEKNCKDRIKKLKLPNDPTDDYEFVAELDDFGSFDADYPSGVSEIDFISEDEYIEFSEGSYFSDMDEFYF</sequence>
<dbReference type="InterPro" id="IPR001810">
    <property type="entry name" value="F-box_dom"/>
</dbReference>
<dbReference type="Gene3D" id="1.20.1280.50">
    <property type="match status" value="1"/>
</dbReference>
<dbReference type="PROSITE" id="PS50181">
    <property type="entry name" value="FBOX"/>
    <property type="match status" value="1"/>
</dbReference>
<proteinExistence type="predicted"/>
<dbReference type="Pfam" id="PF12937">
    <property type="entry name" value="F-box-like"/>
    <property type="match status" value="1"/>
</dbReference>
<gene>
    <name evidence="2" type="ORF">Scep_027569</name>
</gene>
<dbReference type="Pfam" id="PF13516">
    <property type="entry name" value="LRR_6"/>
    <property type="match status" value="1"/>
</dbReference>
<reference evidence="2 3" key="1">
    <citation type="submission" date="2024-01" db="EMBL/GenBank/DDBJ databases">
        <title>Genome assemblies of Stephania.</title>
        <authorList>
            <person name="Yang L."/>
        </authorList>
    </citation>
    <scope>NUCLEOTIDE SEQUENCE [LARGE SCALE GENOMIC DNA]</scope>
    <source>
        <strain evidence="2">JXDWG</strain>
        <tissue evidence="2">Leaf</tissue>
    </source>
</reference>
<dbReference type="EMBL" id="JBBNAG010000012">
    <property type="protein sequence ID" value="KAK9088487.1"/>
    <property type="molecule type" value="Genomic_DNA"/>
</dbReference>
<dbReference type="SUPFAM" id="SSF81383">
    <property type="entry name" value="F-box domain"/>
    <property type="match status" value="1"/>
</dbReference>
<dbReference type="InterPro" id="IPR036047">
    <property type="entry name" value="F-box-like_dom_sf"/>
</dbReference>
<feature type="domain" description="F-box" evidence="1">
    <location>
        <begin position="10"/>
        <end position="57"/>
    </location>
</feature>
<dbReference type="Proteomes" id="UP001419268">
    <property type="component" value="Unassembled WGS sequence"/>
</dbReference>
<evidence type="ECO:0000313" key="2">
    <source>
        <dbReference type="EMBL" id="KAK9088487.1"/>
    </source>
</evidence>
<accession>A0AAP0ECT1</accession>
<protein>
    <recommendedName>
        <fullName evidence="1">F-box domain-containing protein</fullName>
    </recommendedName>
</protein>
<dbReference type="InterPro" id="IPR001611">
    <property type="entry name" value="Leu-rich_rpt"/>
</dbReference>
<dbReference type="Gene3D" id="3.80.10.10">
    <property type="entry name" value="Ribonuclease Inhibitor"/>
    <property type="match status" value="2"/>
</dbReference>
<dbReference type="SMART" id="SM00367">
    <property type="entry name" value="LRR_CC"/>
    <property type="match status" value="4"/>
</dbReference>
<dbReference type="SUPFAM" id="SSF52047">
    <property type="entry name" value="RNI-like"/>
    <property type="match status" value="1"/>
</dbReference>
<dbReference type="InterPro" id="IPR032675">
    <property type="entry name" value="LRR_dom_sf"/>
</dbReference>
<dbReference type="CDD" id="cd22164">
    <property type="entry name" value="F-box_AtSKIP19-like"/>
    <property type="match status" value="1"/>
</dbReference>
<dbReference type="InterPro" id="IPR006553">
    <property type="entry name" value="Leu-rich_rpt_Cys-con_subtyp"/>
</dbReference>